<sequence length="157" mass="18369">MGIVLPEVCIERQKQFDKEARVKIVNQIIAEIASRGRRFFHNKDQVAYLFLRNNKIWYKCEWVSDHRPVEEICFSVKKNGRMANWFHGGTLESLIRDFCDFVRTGEYSNHNQGYGGLYCQHWGYSAEDMRAIQEKAVELGYLRSPTTDKADKQQGNV</sequence>
<proteinExistence type="predicted"/>
<evidence type="ECO:0000313" key="2">
    <source>
        <dbReference type="Proteomes" id="UP000249754"/>
    </source>
</evidence>
<dbReference type="AlphaFoldDB" id="A0A327SK55"/>
<dbReference type="EMBL" id="QLLR01000016">
    <property type="protein sequence ID" value="RAJ28895.1"/>
    <property type="molecule type" value="Genomic_DNA"/>
</dbReference>
<gene>
    <name evidence="1" type="ORF">LY11_03169</name>
</gene>
<evidence type="ECO:0000313" key="1">
    <source>
        <dbReference type="EMBL" id="RAJ28895.1"/>
    </source>
</evidence>
<organism evidence="1 2">
    <name type="scientific">Pedobacter cryoconitis</name>
    <dbReference type="NCBI Taxonomy" id="188932"/>
    <lineage>
        <taxon>Bacteria</taxon>
        <taxon>Pseudomonadati</taxon>
        <taxon>Bacteroidota</taxon>
        <taxon>Sphingobacteriia</taxon>
        <taxon>Sphingobacteriales</taxon>
        <taxon>Sphingobacteriaceae</taxon>
        <taxon>Pedobacter</taxon>
    </lineage>
</organism>
<comment type="caution">
    <text evidence="1">The sequence shown here is derived from an EMBL/GenBank/DDBJ whole genome shotgun (WGS) entry which is preliminary data.</text>
</comment>
<dbReference type="RefSeq" id="WP_211321569.1">
    <property type="nucleotide sequence ID" value="NZ_QLLR01000016.1"/>
</dbReference>
<name>A0A327SK55_9SPHI</name>
<dbReference type="Proteomes" id="UP000249754">
    <property type="component" value="Unassembled WGS sequence"/>
</dbReference>
<protein>
    <submittedName>
        <fullName evidence="1">Uncharacterized protein</fullName>
    </submittedName>
</protein>
<accession>A0A327SK55</accession>
<reference evidence="1 2" key="1">
    <citation type="submission" date="2018-06" db="EMBL/GenBank/DDBJ databases">
        <title>Genomic Encyclopedia of Archaeal and Bacterial Type Strains, Phase II (KMG-II): from individual species to whole genera.</title>
        <authorList>
            <person name="Goeker M."/>
        </authorList>
    </citation>
    <scope>NUCLEOTIDE SEQUENCE [LARGE SCALE GENOMIC DNA]</scope>
    <source>
        <strain evidence="1 2">DSM 14825</strain>
    </source>
</reference>